<dbReference type="InterPro" id="IPR032675">
    <property type="entry name" value="LRR_dom_sf"/>
</dbReference>
<dbReference type="Pfam" id="PF05659">
    <property type="entry name" value="RPW8"/>
    <property type="match status" value="1"/>
</dbReference>
<dbReference type="InterPro" id="IPR002182">
    <property type="entry name" value="NB-ARC"/>
</dbReference>
<comment type="caution">
    <text evidence="4">The sequence shown here is derived from an EMBL/GenBank/DDBJ whole genome shotgun (WGS) entry which is preliminary data.</text>
</comment>
<evidence type="ECO:0000313" key="5">
    <source>
        <dbReference type="Proteomes" id="UP000813462"/>
    </source>
</evidence>
<keyword evidence="2" id="KW-0611">Plant defense</keyword>
<dbReference type="Proteomes" id="UP000813462">
    <property type="component" value="Unassembled WGS sequence"/>
</dbReference>
<dbReference type="SUPFAM" id="SSF52058">
    <property type="entry name" value="L domain-like"/>
    <property type="match status" value="1"/>
</dbReference>
<evidence type="ECO:0000256" key="2">
    <source>
        <dbReference type="ARBA" id="ARBA00022821"/>
    </source>
</evidence>
<organism evidence="4 5">
    <name type="scientific">Ziziphus jujuba var. spinosa</name>
    <dbReference type="NCBI Taxonomy" id="714518"/>
    <lineage>
        <taxon>Eukaryota</taxon>
        <taxon>Viridiplantae</taxon>
        <taxon>Streptophyta</taxon>
        <taxon>Embryophyta</taxon>
        <taxon>Tracheophyta</taxon>
        <taxon>Spermatophyta</taxon>
        <taxon>Magnoliopsida</taxon>
        <taxon>eudicotyledons</taxon>
        <taxon>Gunneridae</taxon>
        <taxon>Pentapetalae</taxon>
        <taxon>rosids</taxon>
        <taxon>fabids</taxon>
        <taxon>Rosales</taxon>
        <taxon>Rhamnaceae</taxon>
        <taxon>Paliureae</taxon>
        <taxon>Ziziphus</taxon>
    </lineage>
</organism>
<dbReference type="GO" id="GO:0043531">
    <property type="term" value="F:ADP binding"/>
    <property type="evidence" value="ECO:0007669"/>
    <property type="project" value="InterPro"/>
</dbReference>
<dbReference type="Gene3D" id="3.80.10.10">
    <property type="entry name" value="Ribonuclease Inhibitor"/>
    <property type="match status" value="1"/>
</dbReference>
<dbReference type="PROSITE" id="PS51153">
    <property type="entry name" value="RPW8"/>
    <property type="match status" value="1"/>
</dbReference>
<evidence type="ECO:0000259" key="3">
    <source>
        <dbReference type="PROSITE" id="PS51153"/>
    </source>
</evidence>
<dbReference type="AlphaFoldDB" id="A0A978VT49"/>
<protein>
    <recommendedName>
        <fullName evidence="3">RPW8 domain-containing protein</fullName>
    </recommendedName>
</protein>
<dbReference type="Pfam" id="PF00931">
    <property type="entry name" value="NB-ARC"/>
    <property type="match status" value="1"/>
</dbReference>
<comment type="similarity">
    <text evidence="1">Belongs to the disease resistance NB-LRR family.</text>
</comment>
<name>A0A978VT49_ZIZJJ</name>
<dbReference type="PANTHER" id="PTHR36766">
    <property type="entry name" value="PLANT BROAD-SPECTRUM MILDEW RESISTANCE PROTEIN RPW8"/>
    <property type="match status" value="1"/>
</dbReference>
<dbReference type="InterPro" id="IPR027417">
    <property type="entry name" value="P-loop_NTPase"/>
</dbReference>
<dbReference type="PANTHER" id="PTHR36766:SF3">
    <property type="entry name" value="RPW8 DOMAIN-CONTAINING PROTEIN"/>
    <property type="match status" value="1"/>
</dbReference>
<dbReference type="EMBL" id="JAEACU010000002">
    <property type="protein sequence ID" value="KAH7541994.1"/>
    <property type="molecule type" value="Genomic_DNA"/>
</dbReference>
<dbReference type="Gene3D" id="3.40.50.300">
    <property type="entry name" value="P-loop containing nucleotide triphosphate hydrolases"/>
    <property type="match status" value="1"/>
</dbReference>
<sequence>MTNTDKLELEYILSGAAEGKLIMDAGGAALGAGFGLLLETVKESIDKTVMFKPTLKSIKGTLECLQPLIQDIKGLNMELDLPEGETTDFELEMKQGEKLVAKCSKVSRWKFFKKSRYTGKLLELDQTLKRLIRILQVQGTRDTKENLKLTREIHTSFIRNNGGNNRVVYDSIISARTCGVPQVLPPLIMGMDEALEELKMRLLLKDGASLLVVTAPGGCGKKTLLAQKFCLDHQSPSLEKFKKNIFFVPVSKRSPSLSAIVQQLYKQKRQDVPVLINEADATIHLEQLLNQIGGNPILLVLDDVWPASQSLVENFVLFRIPDYKILVTSRSPLPSLGPIACQYELNPLNDKDAMTLFRHWASMEDESSHIPDDVVKKIVDSHKVIPLALKVVAGSLSGQPADVWMRKMKECSDGSSLFKNDSYNISAMLPNLKELYVEYCQNLGERPAGVCDITPLQNISITNCHQLSALPDEKGKLVNLEVLRLRSCIKLRGLPESIRNLSNLFLLTASTFRTCLKMLMGRAV</sequence>
<dbReference type="PRINTS" id="PR00364">
    <property type="entry name" value="DISEASERSIST"/>
</dbReference>
<reference evidence="4" key="1">
    <citation type="journal article" date="2021" name="Front. Plant Sci.">
        <title>Chromosome-Scale Genome Assembly for Chinese Sour Jujube and Insights Into Its Genome Evolution and Domestication Signature.</title>
        <authorList>
            <person name="Shen L.-Y."/>
            <person name="Luo H."/>
            <person name="Wang X.-L."/>
            <person name="Wang X.-M."/>
            <person name="Qiu X.-J."/>
            <person name="Liu H."/>
            <person name="Zhou S.-S."/>
            <person name="Jia K.-H."/>
            <person name="Nie S."/>
            <person name="Bao Y.-T."/>
            <person name="Zhang R.-G."/>
            <person name="Yun Q.-Z."/>
            <person name="Chai Y.-H."/>
            <person name="Lu J.-Y."/>
            <person name="Li Y."/>
            <person name="Zhao S.-W."/>
            <person name="Mao J.-F."/>
            <person name="Jia S.-G."/>
            <person name="Mao Y.-M."/>
        </authorList>
    </citation>
    <scope>NUCLEOTIDE SEQUENCE</scope>
    <source>
        <strain evidence="4">AT0</strain>
        <tissue evidence="4">Leaf</tissue>
    </source>
</reference>
<evidence type="ECO:0000313" key="4">
    <source>
        <dbReference type="EMBL" id="KAH7541994.1"/>
    </source>
</evidence>
<dbReference type="InterPro" id="IPR008808">
    <property type="entry name" value="Powdery_mildew-R_dom"/>
</dbReference>
<dbReference type="GO" id="GO:0006952">
    <property type="term" value="P:defense response"/>
    <property type="evidence" value="ECO:0007669"/>
    <property type="project" value="UniProtKB-KW"/>
</dbReference>
<gene>
    <name evidence="4" type="ORF">FEM48_Zijuj02G0026400</name>
</gene>
<feature type="domain" description="RPW8" evidence="3">
    <location>
        <begin position="16"/>
        <end position="169"/>
    </location>
</feature>
<proteinExistence type="inferred from homology"/>
<accession>A0A978VT49</accession>
<evidence type="ECO:0000256" key="1">
    <source>
        <dbReference type="ARBA" id="ARBA00008894"/>
    </source>
</evidence>
<dbReference type="SUPFAM" id="SSF52540">
    <property type="entry name" value="P-loop containing nucleoside triphosphate hydrolases"/>
    <property type="match status" value="1"/>
</dbReference>